<accession>A0A2U1Q2F1</accession>
<dbReference type="Proteomes" id="UP000245207">
    <property type="component" value="Unassembled WGS sequence"/>
</dbReference>
<evidence type="ECO:0000313" key="2">
    <source>
        <dbReference type="Proteomes" id="UP000245207"/>
    </source>
</evidence>
<organism evidence="1 2">
    <name type="scientific">Artemisia annua</name>
    <name type="common">Sweet wormwood</name>
    <dbReference type="NCBI Taxonomy" id="35608"/>
    <lineage>
        <taxon>Eukaryota</taxon>
        <taxon>Viridiplantae</taxon>
        <taxon>Streptophyta</taxon>
        <taxon>Embryophyta</taxon>
        <taxon>Tracheophyta</taxon>
        <taxon>Spermatophyta</taxon>
        <taxon>Magnoliopsida</taxon>
        <taxon>eudicotyledons</taxon>
        <taxon>Gunneridae</taxon>
        <taxon>Pentapetalae</taxon>
        <taxon>asterids</taxon>
        <taxon>campanulids</taxon>
        <taxon>Asterales</taxon>
        <taxon>Asteraceae</taxon>
        <taxon>Asteroideae</taxon>
        <taxon>Anthemideae</taxon>
        <taxon>Artemisiinae</taxon>
        <taxon>Artemisia</taxon>
    </lineage>
</organism>
<dbReference type="EMBL" id="PKPP01000487">
    <property type="protein sequence ID" value="PWA92157.1"/>
    <property type="molecule type" value="Genomic_DNA"/>
</dbReference>
<dbReference type="AlphaFoldDB" id="A0A2U1Q2F1"/>
<name>A0A2U1Q2F1_ARTAN</name>
<reference evidence="1 2" key="1">
    <citation type="journal article" date="2018" name="Mol. Plant">
        <title>The genome of Artemisia annua provides insight into the evolution of Asteraceae family and artemisinin biosynthesis.</title>
        <authorList>
            <person name="Shen Q."/>
            <person name="Zhang L."/>
            <person name="Liao Z."/>
            <person name="Wang S."/>
            <person name="Yan T."/>
            <person name="Shi P."/>
            <person name="Liu M."/>
            <person name="Fu X."/>
            <person name="Pan Q."/>
            <person name="Wang Y."/>
            <person name="Lv Z."/>
            <person name="Lu X."/>
            <person name="Zhang F."/>
            <person name="Jiang W."/>
            <person name="Ma Y."/>
            <person name="Chen M."/>
            <person name="Hao X."/>
            <person name="Li L."/>
            <person name="Tang Y."/>
            <person name="Lv G."/>
            <person name="Zhou Y."/>
            <person name="Sun X."/>
            <person name="Brodelius P.E."/>
            <person name="Rose J.K.C."/>
            <person name="Tang K."/>
        </authorList>
    </citation>
    <scope>NUCLEOTIDE SEQUENCE [LARGE SCALE GENOMIC DNA]</scope>
    <source>
        <strain evidence="2">cv. Huhao1</strain>
        <tissue evidence="1">Leaf</tissue>
    </source>
</reference>
<gene>
    <name evidence="1" type="ORF">CTI12_AA082820</name>
</gene>
<keyword evidence="2" id="KW-1185">Reference proteome</keyword>
<evidence type="ECO:0000313" key="1">
    <source>
        <dbReference type="EMBL" id="PWA92157.1"/>
    </source>
</evidence>
<protein>
    <submittedName>
        <fullName evidence="1">EGF-like domain-containing protein</fullName>
    </submittedName>
</protein>
<sequence>MYTNTNINAFSSFLLAIKLAKFGPADSYKHPKLFIGSTSIEVYNISDSELHIFTDAAYKCYSKDGDASMNARMEEPTIAMVLRLILLGVTIALVHQDSLVMQTGTPVVNVTLLKTQNLHCLYLGQVLLWA</sequence>
<comment type="caution">
    <text evidence="1">The sequence shown here is derived from an EMBL/GenBank/DDBJ whole genome shotgun (WGS) entry which is preliminary data.</text>
</comment>
<proteinExistence type="predicted"/>